<dbReference type="InterPro" id="IPR011009">
    <property type="entry name" value="Kinase-like_dom_sf"/>
</dbReference>
<dbReference type="STRING" id="981085.W9RTD0"/>
<evidence type="ECO:0000313" key="5">
    <source>
        <dbReference type="Proteomes" id="UP000030645"/>
    </source>
</evidence>
<dbReference type="Gene3D" id="1.10.510.10">
    <property type="entry name" value="Transferase(Phosphotransferase) domain 1"/>
    <property type="match status" value="1"/>
</dbReference>
<sequence length="138" mass="16041">MRNIWLLGSRIFPIKSIHRESDVYSFGVVLVELLIRQKAISQTRSEEGRNLASYFIMEMEEDVLFNISDAQVLEDAPKEEIIIVAKIAERCLNLNGRNRPTMNEVAMELEGIIQKSKRSATFEAQRNYDEDEYIRTSR</sequence>
<keyword evidence="1" id="KW-0547">Nucleotide-binding</keyword>
<feature type="domain" description="Serine-threonine/tyrosine-protein kinase catalytic" evidence="3">
    <location>
        <begin position="17"/>
        <end position="109"/>
    </location>
</feature>
<dbReference type="AlphaFoldDB" id="W9RTD0"/>
<keyword evidence="4" id="KW-0418">Kinase</keyword>
<dbReference type="PANTHER" id="PTHR27005:SF515">
    <property type="entry name" value="WALL-ASSOCIATED RECEPTOR KINASE-LIKE 10-RELATED"/>
    <property type="match status" value="1"/>
</dbReference>
<keyword evidence="4" id="KW-0808">Transferase</keyword>
<evidence type="ECO:0000256" key="2">
    <source>
        <dbReference type="ARBA" id="ARBA00022840"/>
    </source>
</evidence>
<reference evidence="5" key="1">
    <citation type="submission" date="2013-01" db="EMBL/GenBank/DDBJ databases">
        <title>Draft Genome Sequence of a Mulberry Tree, Morus notabilis C.K. Schneid.</title>
        <authorList>
            <person name="He N."/>
            <person name="Zhao S."/>
        </authorList>
    </citation>
    <scope>NUCLEOTIDE SEQUENCE</scope>
</reference>
<accession>W9RTD0</accession>
<dbReference type="GO" id="GO:0007166">
    <property type="term" value="P:cell surface receptor signaling pathway"/>
    <property type="evidence" value="ECO:0007669"/>
    <property type="project" value="InterPro"/>
</dbReference>
<dbReference type="InterPro" id="IPR045274">
    <property type="entry name" value="WAK-like"/>
</dbReference>
<keyword evidence="2" id="KW-0067">ATP-binding</keyword>
<dbReference type="GO" id="GO:0005524">
    <property type="term" value="F:ATP binding"/>
    <property type="evidence" value="ECO:0007669"/>
    <property type="project" value="UniProtKB-KW"/>
</dbReference>
<dbReference type="EMBL" id="KE345595">
    <property type="protein sequence ID" value="EXC08255.1"/>
    <property type="molecule type" value="Genomic_DNA"/>
</dbReference>
<dbReference type="GO" id="GO:0005886">
    <property type="term" value="C:plasma membrane"/>
    <property type="evidence" value="ECO:0007669"/>
    <property type="project" value="TreeGrafter"/>
</dbReference>
<protein>
    <submittedName>
        <fullName evidence="4">Wall-associated receptor kinase-like 9</fullName>
    </submittedName>
</protein>
<evidence type="ECO:0000256" key="1">
    <source>
        <dbReference type="ARBA" id="ARBA00022741"/>
    </source>
</evidence>
<evidence type="ECO:0000259" key="3">
    <source>
        <dbReference type="Pfam" id="PF07714"/>
    </source>
</evidence>
<dbReference type="InterPro" id="IPR001245">
    <property type="entry name" value="Ser-Thr/Tyr_kinase_cat_dom"/>
</dbReference>
<dbReference type="Proteomes" id="UP000030645">
    <property type="component" value="Unassembled WGS sequence"/>
</dbReference>
<organism evidence="4 5">
    <name type="scientific">Morus notabilis</name>
    <dbReference type="NCBI Taxonomy" id="981085"/>
    <lineage>
        <taxon>Eukaryota</taxon>
        <taxon>Viridiplantae</taxon>
        <taxon>Streptophyta</taxon>
        <taxon>Embryophyta</taxon>
        <taxon>Tracheophyta</taxon>
        <taxon>Spermatophyta</taxon>
        <taxon>Magnoliopsida</taxon>
        <taxon>eudicotyledons</taxon>
        <taxon>Gunneridae</taxon>
        <taxon>Pentapetalae</taxon>
        <taxon>rosids</taxon>
        <taxon>fabids</taxon>
        <taxon>Rosales</taxon>
        <taxon>Moraceae</taxon>
        <taxon>Moreae</taxon>
        <taxon>Morus</taxon>
    </lineage>
</organism>
<keyword evidence="4" id="KW-0675">Receptor</keyword>
<dbReference type="eggNOG" id="ENOG502RMXX">
    <property type="taxonomic scope" value="Eukaryota"/>
</dbReference>
<name>W9RTD0_9ROSA</name>
<dbReference type="PANTHER" id="PTHR27005">
    <property type="entry name" value="WALL-ASSOCIATED RECEPTOR KINASE-LIKE 21"/>
    <property type="match status" value="1"/>
</dbReference>
<dbReference type="Pfam" id="PF07714">
    <property type="entry name" value="PK_Tyr_Ser-Thr"/>
    <property type="match status" value="1"/>
</dbReference>
<dbReference type="SUPFAM" id="SSF56112">
    <property type="entry name" value="Protein kinase-like (PK-like)"/>
    <property type="match status" value="1"/>
</dbReference>
<proteinExistence type="predicted"/>
<keyword evidence="5" id="KW-1185">Reference proteome</keyword>
<dbReference type="GO" id="GO:0004674">
    <property type="term" value="F:protein serine/threonine kinase activity"/>
    <property type="evidence" value="ECO:0007669"/>
    <property type="project" value="TreeGrafter"/>
</dbReference>
<gene>
    <name evidence="4" type="ORF">L484_012712</name>
</gene>
<evidence type="ECO:0000313" key="4">
    <source>
        <dbReference type="EMBL" id="EXC08255.1"/>
    </source>
</evidence>